<name>A0A2J6PHM3_9HELO</name>
<organism evidence="3 4">
    <name type="scientific">Hyaloscypha hepaticicola</name>
    <dbReference type="NCBI Taxonomy" id="2082293"/>
    <lineage>
        <taxon>Eukaryota</taxon>
        <taxon>Fungi</taxon>
        <taxon>Dikarya</taxon>
        <taxon>Ascomycota</taxon>
        <taxon>Pezizomycotina</taxon>
        <taxon>Leotiomycetes</taxon>
        <taxon>Helotiales</taxon>
        <taxon>Hyaloscyphaceae</taxon>
        <taxon>Hyaloscypha</taxon>
    </lineage>
</organism>
<dbReference type="Pfam" id="PF06985">
    <property type="entry name" value="HET"/>
    <property type="match status" value="1"/>
</dbReference>
<dbReference type="AlphaFoldDB" id="A0A2J6PHM3"/>
<reference evidence="3 4" key="1">
    <citation type="submission" date="2016-05" db="EMBL/GenBank/DDBJ databases">
        <title>A degradative enzymes factory behind the ericoid mycorrhizal symbiosis.</title>
        <authorList>
            <consortium name="DOE Joint Genome Institute"/>
            <person name="Martino E."/>
            <person name="Morin E."/>
            <person name="Grelet G."/>
            <person name="Kuo A."/>
            <person name="Kohler A."/>
            <person name="Daghino S."/>
            <person name="Barry K."/>
            <person name="Choi C."/>
            <person name="Cichocki N."/>
            <person name="Clum A."/>
            <person name="Copeland A."/>
            <person name="Hainaut M."/>
            <person name="Haridas S."/>
            <person name="Labutti K."/>
            <person name="Lindquist E."/>
            <person name="Lipzen A."/>
            <person name="Khouja H.-R."/>
            <person name="Murat C."/>
            <person name="Ohm R."/>
            <person name="Olson A."/>
            <person name="Spatafora J."/>
            <person name="Veneault-Fourrey C."/>
            <person name="Henrissat B."/>
            <person name="Grigoriev I."/>
            <person name="Martin F."/>
            <person name="Perotto S."/>
        </authorList>
    </citation>
    <scope>NUCLEOTIDE SEQUENCE [LARGE SCALE GENOMIC DNA]</scope>
    <source>
        <strain evidence="3 4">UAMH 7357</strain>
    </source>
</reference>
<evidence type="ECO:0000256" key="1">
    <source>
        <dbReference type="SAM" id="MobiDB-lite"/>
    </source>
</evidence>
<dbReference type="EMBL" id="KZ613530">
    <property type="protein sequence ID" value="PMD13520.1"/>
    <property type="molecule type" value="Genomic_DNA"/>
</dbReference>
<accession>A0A2J6PHM3</accession>
<keyword evidence="4" id="KW-1185">Reference proteome</keyword>
<sequence length="659" mass="74351">MPPYIYSKLDGKTQDIRLITLLPGNINDSIRLSISYEPFIIPMQRPVAKLSLEEVQKTLPDNWTAFETLEGRIYYDYADPKTGLGPTSWTHPNSQMDPTGGGSRHNDKPGFHANFEALSYTWGSAEDPELAYVEGFHPRTEVSTTSLPTLKIGQNLACALRHLRYVDTLRVLWVDAICINQQDLEERATQVVRMGNIYKFARRVVVWLGPRSENSGLAISTLAFLGKQVEVNKIYGRSPAPDCTQPLWYTASYALPYTEEVWEAIHDLLKLPWFKRLWILQEIQLASQDSTMVCGNDEISWYLFRRSIKCLYAKQKGVPRKLSSLLPNIDRLSMYLIGSRLQRLLAISRERKCAESSDKVYAILGLVPPVIASKIRPNYSISPADVYKSTFLEHVSLVRRLELLVTCDIQGQKTVGLSSWVPDWSGDISEEVGFFTDSYCTGCSSSQTRFLPPDTLEVTGVKCLTISTVGEYLLNSDDDIFNVIQGLGMEKLIKDSYITGQSLLDAYAWTMSRGQLRDRFHTVTIDPSVEEMKRFILDRAQGISGEMIGNIPINQFSRLTRYTSRQKLVSTDEGYIGLGVSRTQPGDIVCVFLGCPEPILLRQRPEGTFEVIGNCYIYGIMSGEPLLGPLPDPWECRLRIIPNGGGYWEPVGCRSRRID</sequence>
<dbReference type="Proteomes" id="UP000235672">
    <property type="component" value="Unassembled WGS sequence"/>
</dbReference>
<feature type="compositionally biased region" description="Polar residues" evidence="1">
    <location>
        <begin position="85"/>
        <end position="97"/>
    </location>
</feature>
<dbReference type="Pfam" id="PF26639">
    <property type="entry name" value="Het-6_barrel"/>
    <property type="match status" value="1"/>
</dbReference>
<dbReference type="PANTHER" id="PTHR24148:SF82">
    <property type="entry name" value="HETEROKARYON INCOMPATIBILITY DOMAIN-CONTAINING PROTEIN"/>
    <property type="match status" value="1"/>
</dbReference>
<dbReference type="PANTHER" id="PTHR24148">
    <property type="entry name" value="ANKYRIN REPEAT DOMAIN-CONTAINING PROTEIN 39 HOMOLOG-RELATED"/>
    <property type="match status" value="1"/>
</dbReference>
<proteinExistence type="predicted"/>
<gene>
    <name evidence="3" type="ORF">NA56DRAFT_611965</name>
</gene>
<protein>
    <submittedName>
        <fullName evidence="3">HET-domain-containing protein</fullName>
    </submittedName>
</protein>
<dbReference type="OrthoDB" id="4850726at2759"/>
<feature type="region of interest" description="Disordered" evidence="1">
    <location>
        <begin position="85"/>
        <end position="104"/>
    </location>
</feature>
<dbReference type="InterPro" id="IPR010730">
    <property type="entry name" value="HET"/>
</dbReference>
<feature type="domain" description="Heterokaryon incompatibility" evidence="2">
    <location>
        <begin position="115"/>
        <end position="282"/>
    </location>
</feature>
<dbReference type="STRING" id="1745343.A0A2J6PHM3"/>
<evidence type="ECO:0000259" key="2">
    <source>
        <dbReference type="Pfam" id="PF06985"/>
    </source>
</evidence>
<evidence type="ECO:0000313" key="3">
    <source>
        <dbReference type="EMBL" id="PMD13520.1"/>
    </source>
</evidence>
<dbReference type="InterPro" id="IPR052895">
    <property type="entry name" value="HetReg/Transcr_Mod"/>
</dbReference>
<evidence type="ECO:0000313" key="4">
    <source>
        <dbReference type="Proteomes" id="UP000235672"/>
    </source>
</evidence>